<accession>A0ABS9VEY1</accession>
<dbReference type="InterPro" id="IPR051083">
    <property type="entry name" value="GrpII_Intron_Splice-Mob/Def"/>
</dbReference>
<evidence type="ECO:0000256" key="1">
    <source>
        <dbReference type="ARBA" id="ARBA00034120"/>
    </source>
</evidence>
<sequence>MKGREQNIFEEKTWPQKNRTASEGIVGGQTFMWITENKVTDFNQLGYGMLEYILSPSNLNAAYLQVKRNKDSGGVDKMEVESLKDYLVTHKDELITSILRGKYSPTPVRSVEIPKDNGQKRQLGIPAVVDRVVQQAISQILTVL</sequence>
<dbReference type="SUPFAM" id="SSF56672">
    <property type="entry name" value="DNA/RNA polymerases"/>
    <property type="match status" value="1"/>
</dbReference>
<gene>
    <name evidence="2" type="ORF">MM213_16030</name>
</gene>
<dbReference type="InterPro" id="IPR043502">
    <property type="entry name" value="DNA/RNA_pol_sf"/>
</dbReference>
<organism evidence="2 3">
    <name type="scientific">Belliella alkalica</name>
    <dbReference type="NCBI Taxonomy" id="1730871"/>
    <lineage>
        <taxon>Bacteria</taxon>
        <taxon>Pseudomonadati</taxon>
        <taxon>Bacteroidota</taxon>
        <taxon>Cytophagia</taxon>
        <taxon>Cytophagales</taxon>
        <taxon>Cyclobacteriaceae</taxon>
        <taxon>Belliella</taxon>
    </lineage>
</organism>
<comment type="similarity">
    <text evidence="1">Belongs to the bacterial reverse transcriptase family.</text>
</comment>
<evidence type="ECO:0000313" key="3">
    <source>
        <dbReference type="Proteomes" id="UP001165430"/>
    </source>
</evidence>
<reference evidence="2" key="1">
    <citation type="submission" date="2022-03" db="EMBL/GenBank/DDBJ databases">
        <title>De novo assembled genomes of Belliella spp. (Cyclobacteriaceae) strains.</title>
        <authorList>
            <person name="Szabo A."/>
            <person name="Korponai K."/>
            <person name="Felfoldi T."/>
        </authorList>
    </citation>
    <scope>NUCLEOTIDE SEQUENCE</scope>
    <source>
        <strain evidence="2">DSM 111903</strain>
    </source>
</reference>
<comment type="caution">
    <text evidence="2">The sequence shown here is derived from an EMBL/GenBank/DDBJ whole genome shotgun (WGS) entry which is preliminary data.</text>
</comment>
<proteinExistence type="inferred from homology"/>
<name>A0ABS9VEY1_9BACT</name>
<dbReference type="RefSeq" id="WP_241413874.1">
    <property type="nucleotide sequence ID" value="NZ_JAKZGO010000015.1"/>
</dbReference>
<dbReference type="PANTHER" id="PTHR34047">
    <property type="entry name" value="NUCLEAR INTRON MATURASE 1, MITOCHONDRIAL-RELATED"/>
    <property type="match status" value="1"/>
</dbReference>
<dbReference type="PANTHER" id="PTHR34047:SF8">
    <property type="entry name" value="PROTEIN YKFC"/>
    <property type="match status" value="1"/>
</dbReference>
<dbReference type="Proteomes" id="UP001165430">
    <property type="component" value="Unassembled WGS sequence"/>
</dbReference>
<keyword evidence="3" id="KW-1185">Reference proteome</keyword>
<evidence type="ECO:0000313" key="2">
    <source>
        <dbReference type="EMBL" id="MCH7415010.1"/>
    </source>
</evidence>
<dbReference type="EMBL" id="JAKZGO010000015">
    <property type="protein sequence ID" value="MCH7415010.1"/>
    <property type="molecule type" value="Genomic_DNA"/>
</dbReference>
<protein>
    <submittedName>
        <fullName evidence="2">Uncharacterized protein</fullName>
    </submittedName>
</protein>